<dbReference type="Proteomes" id="UP000528457">
    <property type="component" value="Unassembled WGS sequence"/>
</dbReference>
<dbReference type="PANTHER" id="PTHR41536">
    <property type="entry name" value="PKHD-TYPE HYDROXYLASE YBIX"/>
    <property type="match status" value="1"/>
</dbReference>
<dbReference type="GO" id="GO:0016706">
    <property type="term" value="F:2-oxoglutarate-dependent dioxygenase activity"/>
    <property type="evidence" value="ECO:0007669"/>
    <property type="project" value="InterPro"/>
</dbReference>
<dbReference type="GO" id="GO:0006974">
    <property type="term" value="P:DNA damage response"/>
    <property type="evidence" value="ECO:0007669"/>
    <property type="project" value="TreeGrafter"/>
</dbReference>
<sequence length="222" mass="24875">MSIQICQVLDRPTLARVRAAISKGNWQPVSGTPSLLFDVSFDRHLWRGAISLRRALNHLLLHELKSNSKVQSYSFGRRLSPFGWLGLSIGQKVIPHIESPLKEGSQTRADIACILCLSDEKEYQGGAISIRYNGWQRCVRLGPGMAVLYPVGALLEIQAVKEGRLCLAKNHVQSWVPNAAHRYVLQLLGASQRELKADPRCLVSLDRINVAYKRLLHEWSSS</sequence>
<proteinExistence type="predicted"/>
<dbReference type="Gene3D" id="2.60.120.620">
    <property type="entry name" value="q2cbj1_9rhob like domain"/>
    <property type="match status" value="1"/>
</dbReference>
<reference evidence="1 2" key="1">
    <citation type="submission" date="2020-08" db="EMBL/GenBank/DDBJ databases">
        <title>Genomic Encyclopedia of Type Strains, Phase IV (KMG-IV): sequencing the most valuable type-strain genomes for metagenomic binning, comparative biology and taxonomic classification.</title>
        <authorList>
            <person name="Goeker M."/>
        </authorList>
    </citation>
    <scope>NUCLEOTIDE SEQUENCE [LARGE SCALE GENOMIC DNA]</scope>
    <source>
        <strain evidence="1 2">DSM 22368</strain>
    </source>
</reference>
<protein>
    <submittedName>
        <fullName evidence="1">Putative 2-oxoglutarate/Fe(II)-dependent dioxygenase YbiX</fullName>
    </submittedName>
</protein>
<gene>
    <name evidence="1" type="ORF">HNR48_002174</name>
</gene>
<organism evidence="1 2">
    <name type="scientific">Pseudoteredinibacter isoporae</name>
    <dbReference type="NCBI Taxonomy" id="570281"/>
    <lineage>
        <taxon>Bacteria</taxon>
        <taxon>Pseudomonadati</taxon>
        <taxon>Pseudomonadota</taxon>
        <taxon>Gammaproteobacteria</taxon>
        <taxon>Cellvibrionales</taxon>
        <taxon>Cellvibrionaceae</taxon>
        <taxon>Pseudoteredinibacter</taxon>
    </lineage>
</organism>
<dbReference type="GO" id="GO:0006879">
    <property type="term" value="P:intracellular iron ion homeostasis"/>
    <property type="evidence" value="ECO:0007669"/>
    <property type="project" value="TreeGrafter"/>
</dbReference>
<dbReference type="RefSeq" id="WP_166847289.1">
    <property type="nucleotide sequence ID" value="NZ_JAAONY010000002.1"/>
</dbReference>
<evidence type="ECO:0000313" key="1">
    <source>
        <dbReference type="EMBL" id="MBB6521889.1"/>
    </source>
</evidence>
<dbReference type="EMBL" id="JACHHT010000002">
    <property type="protein sequence ID" value="MBB6521889.1"/>
    <property type="molecule type" value="Genomic_DNA"/>
</dbReference>
<dbReference type="InParanoid" id="A0A7X0JTD9"/>
<keyword evidence="2" id="KW-1185">Reference proteome</keyword>
<keyword evidence="1" id="KW-0560">Oxidoreductase</keyword>
<accession>A0A7X0JTD9</accession>
<dbReference type="AlphaFoldDB" id="A0A7X0JTD9"/>
<comment type="caution">
    <text evidence="1">The sequence shown here is derived from an EMBL/GenBank/DDBJ whole genome shotgun (WGS) entry which is preliminary data.</text>
</comment>
<keyword evidence="1" id="KW-0223">Dioxygenase</keyword>
<evidence type="ECO:0000313" key="2">
    <source>
        <dbReference type="Proteomes" id="UP000528457"/>
    </source>
</evidence>
<dbReference type="InterPro" id="IPR023550">
    <property type="entry name" value="PKHD_hydroxylase"/>
</dbReference>
<name>A0A7X0JTD9_9GAMM</name>
<dbReference type="PANTHER" id="PTHR41536:SF1">
    <property type="entry name" value="PKHD-TYPE HYDROXYLASE YBIX"/>
    <property type="match status" value="1"/>
</dbReference>